<dbReference type="PANTHER" id="PTHR37827">
    <property type="entry name" value="TUDOR DOMAIN-CONTAINING PROTEIN"/>
    <property type="match status" value="1"/>
</dbReference>
<accession>A0ABT3TDT4</accession>
<gene>
    <name evidence="1" type="ORF">EYC98_06220</name>
</gene>
<evidence type="ECO:0008006" key="3">
    <source>
        <dbReference type="Google" id="ProtNLM"/>
    </source>
</evidence>
<evidence type="ECO:0000313" key="2">
    <source>
        <dbReference type="Proteomes" id="UP001143362"/>
    </source>
</evidence>
<name>A0ABT3TDT4_9GAMM</name>
<dbReference type="PANTHER" id="PTHR37827:SF1">
    <property type="entry name" value="HNH DOMAIN-CONTAINING PROTEIN"/>
    <property type="match status" value="1"/>
</dbReference>
<organism evidence="1 2">
    <name type="scientific">Candidatus Litorirhabdus singularis</name>
    <dbReference type="NCBI Taxonomy" id="2518993"/>
    <lineage>
        <taxon>Bacteria</taxon>
        <taxon>Pseudomonadati</taxon>
        <taxon>Pseudomonadota</taxon>
        <taxon>Gammaproteobacteria</taxon>
        <taxon>Cellvibrionales</taxon>
        <taxon>Halieaceae</taxon>
        <taxon>Candidatus Litorirhabdus</taxon>
    </lineage>
</organism>
<protein>
    <recommendedName>
        <fullName evidence="3">HNH domain-containing protein</fullName>
    </recommendedName>
</protein>
<evidence type="ECO:0000313" key="1">
    <source>
        <dbReference type="EMBL" id="MCX2980468.1"/>
    </source>
</evidence>
<comment type="caution">
    <text evidence="1">The sequence shown here is derived from an EMBL/GenBank/DDBJ whole genome shotgun (WGS) entry which is preliminary data.</text>
</comment>
<reference evidence="1" key="1">
    <citation type="submission" date="2019-02" db="EMBL/GenBank/DDBJ databases">
        <authorList>
            <person name="Li S.-H."/>
        </authorList>
    </citation>
    <scope>NUCLEOTIDE SEQUENCE</scope>
    <source>
        <strain evidence="1">IMCC14734</strain>
    </source>
</reference>
<dbReference type="Proteomes" id="UP001143362">
    <property type="component" value="Unassembled WGS sequence"/>
</dbReference>
<dbReference type="EMBL" id="SHNN01000001">
    <property type="protein sequence ID" value="MCX2980468.1"/>
    <property type="molecule type" value="Genomic_DNA"/>
</dbReference>
<sequence>MSAGPTPRPASRTVSEGSCPACNRHTRLSFHHLIPRKVHRRTFFRKHFSRAQLSLGIYLCRMCHDGIHDQFDETTLAKSYSDPAKLLSEPSLIRHFSWVARQRQA</sequence>
<keyword evidence="2" id="KW-1185">Reference proteome</keyword>
<proteinExistence type="predicted"/>